<protein>
    <submittedName>
        <fullName evidence="1">Uncharacterized protein</fullName>
    </submittedName>
</protein>
<organism evidence="1 2">
    <name type="scientific">Avena sativa</name>
    <name type="common">Oat</name>
    <dbReference type="NCBI Taxonomy" id="4498"/>
    <lineage>
        <taxon>Eukaryota</taxon>
        <taxon>Viridiplantae</taxon>
        <taxon>Streptophyta</taxon>
        <taxon>Embryophyta</taxon>
        <taxon>Tracheophyta</taxon>
        <taxon>Spermatophyta</taxon>
        <taxon>Magnoliopsida</taxon>
        <taxon>Liliopsida</taxon>
        <taxon>Poales</taxon>
        <taxon>Poaceae</taxon>
        <taxon>BOP clade</taxon>
        <taxon>Pooideae</taxon>
        <taxon>Poodae</taxon>
        <taxon>Poeae</taxon>
        <taxon>Poeae Chloroplast Group 1 (Aveneae type)</taxon>
        <taxon>Aveninae</taxon>
        <taxon>Avena</taxon>
    </lineage>
</organism>
<accession>A0ACD5TYF5</accession>
<dbReference type="EnsemblPlants" id="AVESA.00010b.r2.1DG0148940.1">
    <property type="protein sequence ID" value="AVESA.00010b.r2.1DG0148940.1.CDS"/>
    <property type="gene ID" value="AVESA.00010b.r2.1DG0148940"/>
</dbReference>
<reference evidence="1" key="2">
    <citation type="submission" date="2025-09" db="UniProtKB">
        <authorList>
            <consortium name="EnsemblPlants"/>
        </authorList>
    </citation>
    <scope>IDENTIFICATION</scope>
</reference>
<dbReference type="Proteomes" id="UP001732700">
    <property type="component" value="Chromosome 1D"/>
</dbReference>
<sequence>MLDLSHCYLTGDIPQELGLLQELSYLHLGTNQLTGAIPASLGNLTNMSFLALEVNNISGSVPPSTFGNMVALETLGLQNNNLEGNVDFLSALSNCRKLQFICIEVNSFTGSLPDYMGNLTSRLGTFSAGYNKLIGGLPASMSNISSLQWLDLPNNLLTEPIPESISMMENLMWLDLSSNEIFGTIPTEMGMLGSLQRLFLQRNKLFGSIPSSFGNLSMLEKIDLSNNQLSSMIPASLFQLDKLIKINLSYNSLDGALPVDISGLIQAYQMDISSNFLRGSIPESIGQLKMLNYLNLAHNSLRGPMPDPLQNLTNLASLDISFNNISGTIPLFLASLTGLTTLNLSFNRLEGQIPKGGVFSNTLMQSFIGNAGLCGDPHLGFLPCVDNSHSGSSRHLLRVLILTATISFGGVAIFLYLLIGKKLKNGKKIKSSSDPTDGIGHRIVSYRELLHATNNFSGDNMLGSGSFGKVFKGNLSGLVVAIKVLDMQLEQDMRSFVTECRVLRMARHRNLIRILNTCSNLDFGALVLQYMPNGSLEKLLHHSQSLHLGFLERLNIMLDVSMAMEYLHHDHFEVILHCDLKPSNVLLDEEMTAHVADFGIARLLLGDDNSMMCASMPGTIGYMAPEYGSLGKASRNSDVFSYGIMLLEAFTGRRPQMLCSGEN</sequence>
<reference evidence="1" key="1">
    <citation type="submission" date="2021-05" db="EMBL/GenBank/DDBJ databases">
        <authorList>
            <person name="Scholz U."/>
            <person name="Mascher M."/>
            <person name="Fiebig A."/>
        </authorList>
    </citation>
    <scope>NUCLEOTIDE SEQUENCE [LARGE SCALE GENOMIC DNA]</scope>
</reference>
<name>A0ACD5TYF5_AVESA</name>
<keyword evidence="2" id="KW-1185">Reference proteome</keyword>
<evidence type="ECO:0000313" key="1">
    <source>
        <dbReference type="EnsemblPlants" id="AVESA.00010b.r2.1DG0148940.1.CDS"/>
    </source>
</evidence>
<proteinExistence type="predicted"/>
<evidence type="ECO:0000313" key="2">
    <source>
        <dbReference type="Proteomes" id="UP001732700"/>
    </source>
</evidence>